<protein>
    <submittedName>
        <fullName evidence="2">ANK_REP_REGION domain-containing protein</fullName>
    </submittedName>
</protein>
<dbReference type="WBParaSite" id="RSKR_0000804500.1">
    <property type="protein sequence ID" value="RSKR_0000804500.1"/>
    <property type="gene ID" value="RSKR_0000804500"/>
</dbReference>
<sequence>MVSVGVENMNKESLLVSRKAPSMVRTDINVEQNFEKITDELASLTIAAKSSGLSSSNKQTVPSEDVKKNSTCDQITPSAFVTLESLRSTALAKKTKTSFKFSRDSDTLFDDLLADDVTTVNKAPASVKKPIVVKKDTNTVGNEENIESQKTQRSDAVNKDDENKEEKDNKEEKCEDGPKEVELLSRGPVRPTRQPQGSTYHPYVNHATQASPQAYYGNVGVNGYNNSPVDSETFYNSYDYGAPTSYYPHNTTNLFEYNSVSSTPESCVSDTGYASESPNSNNYNSYTNRNYTIPDSSPSNQSQDSGIDNLNSSGSELPEALSDFILKYSKSYSDQTIDDQGYSRHGVNSSRSREDLRPLSADSGCESPLAAGSVPNHSPAAPNSGRSNPPTPKTINVLTEITTTSNSKSTGKSSGSSTPRTSKEDLRRLITDREMDNAWAWTYKFVHETPGAINFQDPDRDTLLHIVTFHKDLGKIYALVEQQLKTLPAKKTLPFDITNRHNETPLYLAVKKDCVEVVNYFMEADANPNVQTNRGEQDAPLHYAAGRGLTQIIQTMVRYPKTMINILNGSGLTPILCAVKHHNSIDEETHKFIDNRNAVRALLMAGANPLIHDSSNGKTVIHYAIERGDPFMIEIFCECLLEESMIKLANMADYSGERPMDLLQTVVLPQEIKQKLCLALLTCCASSVPEN</sequence>
<dbReference type="Proteomes" id="UP000095286">
    <property type="component" value="Unplaced"/>
</dbReference>
<name>A0AC35U6F7_9BILA</name>
<organism evidence="1 2">
    <name type="scientific">Rhabditophanes sp. KR3021</name>
    <dbReference type="NCBI Taxonomy" id="114890"/>
    <lineage>
        <taxon>Eukaryota</taxon>
        <taxon>Metazoa</taxon>
        <taxon>Ecdysozoa</taxon>
        <taxon>Nematoda</taxon>
        <taxon>Chromadorea</taxon>
        <taxon>Rhabditida</taxon>
        <taxon>Tylenchina</taxon>
        <taxon>Panagrolaimomorpha</taxon>
        <taxon>Strongyloidoidea</taxon>
        <taxon>Alloionematidae</taxon>
        <taxon>Rhabditophanes</taxon>
    </lineage>
</organism>
<evidence type="ECO:0000313" key="2">
    <source>
        <dbReference type="WBParaSite" id="RSKR_0000804500.1"/>
    </source>
</evidence>
<accession>A0AC35U6F7</accession>
<reference evidence="2" key="1">
    <citation type="submission" date="2016-11" db="UniProtKB">
        <authorList>
            <consortium name="WormBaseParasite"/>
        </authorList>
    </citation>
    <scope>IDENTIFICATION</scope>
    <source>
        <strain evidence="2">KR3021</strain>
    </source>
</reference>
<proteinExistence type="predicted"/>
<evidence type="ECO:0000313" key="1">
    <source>
        <dbReference type="Proteomes" id="UP000095286"/>
    </source>
</evidence>